<organism evidence="5 6">
    <name type="scientific">Emiliania huxleyi (strain CCMP1516)</name>
    <dbReference type="NCBI Taxonomy" id="280463"/>
    <lineage>
        <taxon>Eukaryota</taxon>
        <taxon>Haptista</taxon>
        <taxon>Haptophyta</taxon>
        <taxon>Prymnesiophyceae</taxon>
        <taxon>Isochrysidales</taxon>
        <taxon>Noelaerhabdaceae</taxon>
        <taxon>Emiliania</taxon>
    </lineage>
</organism>
<feature type="repeat" description="RCC1" evidence="3">
    <location>
        <begin position="417"/>
        <end position="470"/>
    </location>
</feature>
<dbReference type="PROSITE" id="PS00626">
    <property type="entry name" value="RCC1_2"/>
    <property type="match status" value="3"/>
</dbReference>
<accession>A0A0D3JJD1</accession>
<protein>
    <recommendedName>
        <fullName evidence="4">RCC1-like domain-containing protein</fullName>
    </recommendedName>
</protein>
<dbReference type="RefSeq" id="XP_005776045.1">
    <property type="nucleotide sequence ID" value="XM_005775988.1"/>
</dbReference>
<dbReference type="GeneID" id="17269161"/>
<dbReference type="PANTHER" id="PTHR45982">
    <property type="entry name" value="REGULATOR OF CHROMOSOME CONDENSATION"/>
    <property type="match status" value="1"/>
</dbReference>
<evidence type="ECO:0000259" key="4">
    <source>
        <dbReference type="Pfam" id="PF25390"/>
    </source>
</evidence>
<dbReference type="InterPro" id="IPR058923">
    <property type="entry name" value="RCC1-like_dom"/>
</dbReference>
<reference evidence="5" key="2">
    <citation type="submission" date="2024-10" db="UniProtKB">
        <authorList>
            <consortium name="EnsemblProtists"/>
        </authorList>
    </citation>
    <scope>IDENTIFICATION</scope>
</reference>
<feature type="repeat" description="RCC1" evidence="3">
    <location>
        <begin position="230"/>
        <end position="280"/>
    </location>
</feature>
<keyword evidence="1" id="KW-0344">Guanine-nucleotide releasing factor</keyword>
<dbReference type="InterPro" id="IPR000408">
    <property type="entry name" value="Reg_chr_condens"/>
</dbReference>
<dbReference type="Pfam" id="PF25390">
    <property type="entry name" value="WD40_RLD"/>
    <property type="match status" value="1"/>
</dbReference>
<dbReference type="AlphaFoldDB" id="A0A0D3JJD1"/>
<dbReference type="STRING" id="2903.R1EKX1"/>
<evidence type="ECO:0000256" key="1">
    <source>
        <dbReference type="ARBA" id="ARBA00022658"/>
    </source>
</evidence>
<feature type="repeat" description="RCC1" evidence="3">
    <location>
        <begin position="524"/>
        <end position="577"/>
    </location>
</feature>
<dbReference type="KEGG" id="ehx:EMIHUDRAFT_469488"/>
<evidence type="ECO:0000313" key="6">
    <source>
        <dbReference type="Proteomes" id="UP000013827"/>
    </source>
</evidence>
<feature type="repeat" description="RCC1" evidence="3">
    <location>
        <begin position="471"/>
        <end position="523"/>
    </location>
</feature>
<dbReference type="Proteomes" id="UP000013827">
    <property type="component" value="Unassembled WGS sequence"/>
</dbReference>
<dbReference type="EnsemblProtists" id="EOD23616">
    <property type="protein sequence ID" value="EOD23616"/>
    <property type="gene ID" value="EMIHUDRAFT_469488"/>
</dbReference>
<sequence>MSGWGDLFKDKYEERIDESTGETIMVEKGTKHHKLDAQGNIVDPDAAPAPSPFAAAFAGGGGSSGGSGGFQFGGAPAGGGGGCTFGGAPSSAGSGGFQFGGAPASSGGGFTFGGGAPAAANGGGGFVFGGGAAAPAAAPAAAATATARSKRPAEEAPASVAKRGRTNALVRTGNESGELLIAGNGDCGQLGFGDEGKRDSVKLLLLPIAAAQICQVACGGLHSIALGLDGRLWSWGCNDDEVLGRPGEEAEPREVGGELAGVPVKSVTCGDNHSAALARDGRVFTWGTYKDSNGYIGYSPDLAKAGRAPFARPLPLGRGVLNENFRDWVKARLKEDAAWDATEAATLYLEHRAAISERQAEEFKFDDRLQIKAAFAGALSHPPFPPLPRLRPTSPPSPLPLPPPPGAYHTFLLTECENVYSCGLNNMGQLGLGSLDPNKTSTPTLLGGLQGLGVCMLAGGEHHSLALTTRGDVYAFGRGDNHQLGLGDGVQQQPTPTLVAALCGVAGHKIVCGHSHNLVVSRSGDLYAWGVGDMGQLCTGRGEDETAPTLVEGPELASRAVLDASTGGQHSVLVGMPRPS</sequence>
<feature type="repeat" description="RCC1" evidence="3">
    <location>
        <begin position="177"/>
        <end position="229"/>
    </location>
</feature>
<dbReference type="Pfam" id="PF00415">
    <property type="entry name" value="RCC1"/>
    <property type="match status" value="1"/>
</dbReference>
<dbReference type="HOGENOM" id="CLU_033767_0_0_1"/>
<dbReference type="PROSITE" id="PS50012">
    <property type="entry name" value="RCC1_3"/>
    <property type="match status" value="5"/>
</dbReference>
<dbReference type="eggNOG" id="KOG1426">
    <property type="taxonomic scope" value="Eukaryota"/>
</dbReference>
<dbReference type="PANTHER" id="PTHR45982:SF1">
    <property type="entry name" value="REGULATOR OF CHROMOSOME CONDENSATION"/>
    <property type="match status" value="1"/>
</dbReference>
<evidence type="ECO:0000256" key="3">
    <source>
        <dbReference type="PROSITE-ProRule" id="PRU00235"/>
    </source>
</evidence>
<keyword evidence="6" id="KW-1185">Reference proteome</keyword>
<dbReference type="GO" id="GO:0005737">
    <property type="term" value="C:cytoplasm"/>
    <property type="evidence" value="ECO:0007669"/>
    <property type="project" value="TreeGrafter"/>
</dbReference>
<keyword evidence="2" id="KW-0677">Repeat</keyword>
<proteinExistence type="predicted"/>
<evidence type="ECO:0000256" key="2">
    <source>
        <dbReference type="ARBA" id="ARBA00022737"/>
    </source>
</evidence>
<dbReference type="PRINTS" id="PR00633">
    <property type="entry name" value="RCCNDNSATION"/>
</dbReference>
<name>A0A0D3JJD1_EMIH1</name>
<reference evidence="6" key="1">
    <citation type="journal article" date="2013" name="Nature">
        <title>Pan genome of the phytoplankton Emiliania underpins its global distribution.</title>
        <authorList>
            <person name="Read B.A."/>
            <person name="Kegel J."/>
            <person name="Klute M.J."/>
            <person name="Kuo A."/>
            <person name="Lefebvre S.C."/>
            <person name="Maumus F."/>
            <person name="Mayer C."/>
            <person name="Miller J."/>
            <person name="Monier A."/>
            <person name="Salamov A."/>
            <person name="Young J."/>
            <person name="Aguilar M."/>
            <person name="Claverie J.M."/>
            <person name="Frickenhaus S."/>
            <person name="Gonzalez K."/>
            <person name="Herman E.K."/>
            <person name="Lin Y.C."/>
            <person name="Napier J."/>
            <person name="Ogata H."/>
            <person name="Sarno A.F."/>
            <person name="Shmutz J."/>
            <person name="Schroeder D."/>
            <person name="de Vargas C."/>
            <person name="Verret F."/>
            <person name="von Dassow P."/>
            <person name="Valentin K."/>
            <person name="Van de Peer Y."/>
            <person name="Wheeler G."/>
            <person name="Dacks J.B."/>
            <person name="Delwiche C.F."/>
            <person name="Dyhrman S.T."/>
            <person name="Glockner G."/>
            <person name="John U."/>
            <person name="Richards T."/>
            <person name="Worden A.Z."/>
            <person name="Zhang X."/>
            <person name="Grigoriev I.V."/>
            <person name="Allen A.E."/>
            <person name="Bidle K."/>
            <person name="Borodovsky M."/>
            <person name="Bowler C."/>
            <person name="Brownlee C."/>
            <person name="Cock J.M."/>
            <person name="Elias M."/>
            <person name="Gladyshev V.N."/>
            <person name="Groth M."/>
            <person name="Guda C."/>
            <person name="Hadaegh A."/>
            <person name="Iglesias-Rodriguez M.D."/>
            <person name="Jenkins J."/>
            <person name="Jones B.M."/>
            <person name="Lawson T."/>
            <person name="Leese F."/>
            <person name="Lindquist E."/>
            <person name="Lobanov A."/>
            <person name="Lomsadze A."/>
            <person name="Malik S.B."/>
            <person name="Marsh M.E."/>
            <person name="Mackinder L."/>
            <person name="Mock T."/>
            <person name="Mueller-Roeber B."/>
            <person name="Pagarete A."/>
            <person name="Parker M."/>
            <person name="Probert I."/>
            <person name="Quesneville H."/>
            <person name="Raines C."/>
            <person name="Rensing S.A."/>
            <person name="Riano-Pachon D.M."/>
            <person name="Richier S."/>
            <person name="Rokitta S."/>
            <person name="Shiraiwa Y."/>
            <person name="Soanes D.M."/>
            <person name="van der Giezen M."/>
            <person name="Wahlund T.M."/>
            <person name="Williams B."/>
            <person name="Wilson W."/>
            <person name="Wolfe G."/>
            <person name="Wurch L.L."/>
        </authorList>
    </citation>
    <scope>NUCLEOTIDE SEQUENCE</scope>
</reference>
<dbReference type="PaxDb" id="2903-EOD23616"/>
<dbReference type="SUPFAM" id="SSF50985">
    <property type="entry name" value="RCC1/BLIP-II"/>
    <property type="match status" value="1"/>
</dbReference>
<dbReference type="InterPro" id="IPR051553">
    <property type="entry name" value="Ran_GTPase-activating"/>
</dbReference>
<dbReference type="Gene3D" id="2.130.10.30">
    <property type="entry name" value="Regulator of chromosome condensation 1/beta-lactamase-inhibitor protein II"/>
    <property type="match status" value="2"/>
</dbReference>
<dbReference type="InterPro" id="IPR009091">
    <property type="entry name" value="RCC1/BLIP-II"/>
</dbReference>
<dbReference type="GO" id="GO:0005085">
    <property type="term" value="F:guanyl-nucleotide exchange factor activity"/>
    <property type="evidence" value="ECO:0007669"/>
    <property type="project" value="TreeGrafter"/>
</dbReference>
<evidence type="ECO:0000313" key="5">
    <source>
        <dbReference type="EnsemblProtists" id="EOD23616"/>
    </source>
</evidence>
<feature type="domain" description="RCC1-like" evidence="4">
    <location>
        <begin position="406"/>
        <end position="573"/>
    </location>
</feature>